<organism evidence="2 3">
    <name type="scientific">Vibrio harveyi</name>
    <name type="common">Beneckea harveyi</name>
    <dbReference type="NCBI Taxonomy" id="669"/>
    <lineage>
        <taxon>Bacteria</taxon>
        <taxon>Pseudomonadati</taxon>
        <taxon>Pseudomonadota</taxon>
        <taxon>Gammaproteobacteria</taxon>
        <taxon>Vibrionales</taxon>
        <taxon>Vibrionaceae</taxon>
        <taxon>Vibrio</taxon>
    </lineage>
</organism>
<evidence type="ECO:0000313" key="3">
    <source>
        <dbReference type="Proteomes" id="UP000253437"/>
    </source>
</evidence>
<dbReference type="InterPro" id="IPR002500">
    <property type="entry name" value="PAPS_reduct_dom"/>
</dbReference>
<name>A0A8B3D7I3_VIBHA</name>
<dbReference type="GO" id="GO:0003824">
    <property type="term" value="F:catalytic activity"/>
    <property type="evidence" value="ECO:0007669"/>
    <property type="project" value="InterPro"/>
</dbReference>
<dbReference type="Pfam" id="PF01507">
    <property type="entry name" value="PAPS_reduct"/>
    <property type="match status" value="1"/>
</dbReference>
<dbReference type="GO" id="GO:0071453">
    <property type="term" value="P:cellular response to oxygen levels"/>
    <property type="evidence" value="ECO:0007669"/>
    <property type="project" value="TreeGrafter"/>
</dbReference>
<dbReference type="RefSeq" id="WP_101905496.1">
    <property type="nucleotide sequence ID" value="NZ_CP025538.1"/>
</dbReference>
<dbReference type="SUPFAM" id="SSF52402">
    <property type="entry name" value="Adenine nucleotide alpha hydrolases-like"/>
    <property type="match status" value="1"/>
</dbReference>
<dbReference type="CDD" id="cd23947">
    <property type="entry name" value="PAPS_reductase-like_YbdN"/>
    <property type="match status" value="1"/>
</dbReference>
<comment type="caution">
    <text evidence="2">The sequence shown here is derived from an EMBL/GenBank/DDBJ whole genome shotgun (WGS) entry which is preliminary data.</text>
</comment>
<reference evidence="2 3" key="1">
    <citation type="submission" date="2018-08" db="EMBL/GenBank/DDBJ databases">
        <title>Vibrio harveyi strains pathogenic to white snook Centropomus viridis Lockington (1877) and potential probiotic bacteria.</title>
        <authorList>
            <person name="Soto-Rodriguez S."/>
            <person name="Gomez-Gil B."/>
            <person name="Lozano-Olvera R."/>
        </authorList>
    </citation>
    <scope>NUCLEOTIDE SEQUENCE [LARGE SCALE GENOMIC DNA]</scope>
    <source>
        <strain evidence="2 3">CAIM 1508</strain>
    </source>
</reference>
<evidence type="ECO:0000313" key="2">
    <source>
        <dbReference type="EMBL" id="RIV99221.1"/>
    </source>
</evidence>
<accession>A0A8B3D7I3</accession>
<dbReference type="PANTHER" id="PTHR30083">
    <property type="entry name" value="TRANSCRIPTIONAL REGULATOR-RELATED"/>
    <property type="match status" value="1"/>
</dbReference>
<dbReference type="Pfam" id="PF11922">
    <property type="entry name" value="DUF3440"/>
    <property type="match status" value="2"/>
</dbReference>
<dbReference type="Proteomes" id="UP000253437">
    <property type="component" value="Unassembled WGS sequence"/>
</dbReference>
<dbReference type="InterPro" id="IPR014729">
    <property type="entry name" value="Rossmann-like_a/b/a_fold"/>
</dbReference>
<dbReference type="EMBL" id="QOUW02000260">
    <property type="protein sequence ID" value="RIV99221.1"/>
    <property type="molecule type" value="Genomic_DNA"/>
</dbReference>
<dbReference type="AlphaFoldDB" id="A0A8B3D7I3"/>
<gene>
    <name evidence="2" type="ORF">DS957_028250</name>
</gene>
<dbReference type="InterPro" id="IPR021845">
    <property type="entry name" value="DUF3440"/>
</dbReference>
<protein>
    <submittedName>
        <fullName evidence="2">DUF3440 domain-containing protein</fullName>
    </submittedName>
</protein>
<dbReference type="Gene3D" id="3.40.50.620">
    <property type="entry name" value="HUPs"/>
    <property type="match status" value="1"/>
</dbReference>
<proteinExistence type="predicted"/>
<evidence type="ECO:0000259" key="1">
    <source>
        <dbReference type="Pfam" id="PF01507"/>
    </source>
</evidence>
<feature type="domain" description="Phosphoadenosine phosphosulphate reductase" evidence="1">
    <location>
        <begin position="30"/>
        <end position="86"/>
    </location>
</feature>
<sequence length="413" mass="49158">MPSKRYGEINVYKAAVVRLEYILTHFGAYYIAFSGGKDSGVLLNLMLNIALKRERTPVHVLFVDMEAQYKHTIDFIYSMSRHPNVIMHWVCLPLSLRNASSQYQPKWICWEPEKEHLWLRPLPTHFSSDTCHIISDQEYFPFYHFGMEFEEFVLEYSGWFAQHLNPTERPVCCLVAIRSDESLNRYRTIKNQNKRTFHGHTWTTQAKEGVYLAYPIYDWTVEDIWTANGRFSWSYNKIYDLMYKAGVTLSAQRLCQPFGDNQRKGLWLYHTLEPVTWAKLVGRVEGCHFGARYSKQQGRILGYYRFDLPKGHTYRTYSKFLLDSMPPHLSAHYRQRIFQFLLWWKNHGKHQGIYRIADAADKRLEAQKKVPSWRRICKVLIKNDYWCTGLSFSQTKQLTDSYLELYRSYLNHR</sequence>
<dbReference type="PANTHER" id="PTHR30083:SF0">
    <property type="entry name" value="3'-PHOSPHOADENOSINE 5'-PHOSPHOSULFATE SULFOTRANSFERASE (PAPS REDUCTASE)_FAD SYNTHETASE"/>
    <property type="match status" value="1"/>
</dbReference>